<dbReference type="RefSeq" id="WP_011065339.1">
    <property type="nucleotide sequence ID" value="NC_004193.1"/>
</dbReference>
<dbReference type="SUPFAM" id="SSF53901">
    <property type="entry name" value="Thiolase-like"/>
    <property type="match status" value="1"/>
</dbReference>
<reference evidence="4 5" key="2">
    <citation type="journal article" date="2002" name="Nucleic Acids Res.">
        <title>Genome sequence of Oceanobacillus iheyensis isolated from the Iheya Ridge and its unexpected adaptive capabilities to extreme environments.</title>
        <authorList>
            <person name="Takami H."/>
            <person name="Takaki Y."/>
            <person name="Uchiyama I."/>
        </authorList>
    </citation>
    <scope>NUCLEOTIDE SEQUENCE [LARGE SCALE GENOMIC DNA]</scope>
    <source>
        <strain evidence="5">DSM 14371 / CIP 107618 / JCM 11309 / KCTC 3954 / HTE831</strain>
    </source>
</reference>
<dbReference type="Pfam" id="PF08541">
    <property type="entry name" value="ACP_syn_III_C"/>
    <property type="match status" value="1"/>
</dbReference>
<dbReference type="EMBL" id="BA000028">
    <property type="protein sequence ID" value="BAC12893.1"/>
    <property type="molecule type" value="Genomic_DNA"/>
</dbReference>
<dbReference type="InterPro" id="IPR013747">
    <property type="entry name" value="ACP_syn_III_C"/>
</dbReference>
<evidence type="ECO:0000256" key="2">
    <source>
        <dbReference type="ARBA" id="ARBA00023315"/>
    </source>
</evidence>
<evidence type="ECO:0000313" key="4">
    <source>
        <dbReference type="EMBL" id="BAC12893.1"/>
    </source>
</evidence>
<proteinExistence type="predicted"/>
<gene>
    <name evidence="4" type="ordered locus">OB0937</name>
</gene>
<organism evidence="4 5">
    <name type="scientific">Oceanobacillus iheyensis (strain DSM 14371 / CIP 107618 / JCM 11309 / KCTC 3954 / HTE831)</name>
    <dbReference type="NCBI Taxonomy" id="221109"/>
    <lineage>
        <taxon>Bacteria</taxon>
        <taxon>Bacillati</taxon>
        <taxon>Bacillota</taxon>
        <taxon>Bacilli</taxon>
        <taxon>Bacillales</taxon>
        <taxon>Bacillaceae</taxon>
        <taxon>Oceanobacillus</taxon>
    </lineage>
</organism>
<dbReference type="Proteomes" id="UP000000822">
    <property type="component" value="Chromosome"/>
</dbReference>
<dbReference type="PhylomeDB" id="Q8CV20"/>
<dbReference type="Gene3D" id="3.40.47.10">
    <property type="match status" value="1"/>
</dbReference>
<protein>
    <recommendedName>
        <fullName evidence="3">Beta-ketoacyl-[acyl-carrier-protein] synthase III C-terminal domain-containing protein</fullName>
    </recommendedName>
</protein>
<dbReference type="HOGENOM" id="CLU_1863132_0_0_9"/>
<dbReference type="InterPro" id="IPR016039">
    <property type="entry name" value="Thiolase-like"/>
</dbReference>
<evidence type="ECO:0000313" key="5">
    <source>
        <dbReference type="Proteomes" id="UP000000822"/>
    </source>
</evidence>
<dbReference type="eggNOG" id="COG0332">
    <property type="taxonomic scope" value="Bacteria"/>
</dbReference>
<dbReference type="PANTHER" id="PTHR34069">
    <property type="entry name" value="3-OXOACYL-[ACYL-CARRIER-PROTEIN] SYNTHASE 3"/>
    <property type="match status" value="1"/>
</dbReference>
<keyword evidence="1" id="KW-0808">Transferase</keyword>
<dbReference type="KEGG" id="oih:OB0937"/>
<name>Q8CV20_OCEIH</name>
<keyword evidence="5" id="KW-1185">Reference proteome</keyword>
<dbReference type="AlphaFoldDB" id="Q8CV20"/>
<evidence type="ECO:0000256" key="1">
    <source>
        <dbReference type="ARBA" id="ARBA00022679"/>
    </source>
</evidence>
<reference evidence="4 5" key="1">
    <citation type="journal article" date="2001" name="FEMS Microbiol. Lett.">
        <title>Oceanobacillus iheyensis gen. nov., sp. nov., a deep-sea extremely halotolerant and alkaliphilic species isolated from a depth of 1050 m on the Iheya Ridge.</title>
        <authorList>
            <person name="Lu J."/>
            <person name="Nogi Y."/>
            <person name="Takami H."/>
        </authorList>
    </citation>
    <scope>NUCLEOTIDE SEQUENCE [LARGE SCALE GENOMIC DNA]</scope>
    <source>
        <strain evidence="5">DSM 14371 / CIP 107618 / JCM 11309 / KCTC 3954 / HTE831</strain>
    </source>
</reference>
<dbReference type="GO" id="GO:0044550">
    <property type="term" value="P:secondary metabolite biosynthetic process"/>
    <property type="evidence" value="ECO:0007669"/>
    <property type="project" value="TreeGrafter"/>
</dbReference>
<dbReference type="PANTHER" id="PTHR34069:SF2">
    <property type="entry name" value="BETA-KETOACYL-[ACYL-CARRIER-PROTEIN] SYNTHASE III"/>
    <property type="match status" value="1"/>
</dbReference>
<accession>Q8CV20</accession>
<dbReference type="STRING" id="221109.gene:10733175"/>
<dbReference type="GO" id="GO:0016746">
    <property type="term" value="F:acyltransferase activity"/>
    <property type="evidence" value="ECO:0007669"/>
    <property type="project" value="UniProtKB-KW"/>
</dbReference>
<evidence type="ECO:0000259" key="3">
    <source>
        <dbReference type="Pfam" id="PF08541"/>
    </source>
</evidence>
<sequence>MDSSNKDNIVYPQDGFSKTIGKEEHIVFLPFDGSMAVPDACIMIEKLLERNKLNIKDVDAFCFSQFALTNILKIQDHFNIQEEKVVYIGDKYGYTTTSSPFISLYEGVKSRQIKRGDTVLFWTIGSGHEMVAMLFKY</sequence>
<feature type="domain" description="Beta-ketoacyl-[acyl-carrier-protein] synthase III C-terminal" evidence="3">
    <location>
        <begin position="48"/>
        <end position="137"/>
    </location>
</feature>
<keyword evidence="2" id="KW-0012">Acyltransferase</keyword>